<keyword evidence="1" id="KW-0812">Transmembrane</keyword>
<protein>
    <submittedName>
        <fullName evidence="2">Uncharacterized protein</fullName>
    </submittedName>
</protein>
<comment type="caution">
    <text evidence="2">The sequence shown here is derived from an EMBL/GenBank/DDBJ whole genome shotgun (WGS) entry which is preliminary data.</text>
</comment>
<keyword evidence="1" id="KW-0472">Membrane</keyword>
<evidence type="ECO:0000256" key="1">
    <source>
        <dbReference type="SAM" id="Phobius"/>
    </source>
</evidence>
<organism evidence="2 3">
    <name type="scientific">Cryphonectria parasitica (strain ATCC 38755 / EP155)</name>
    <dbReference type="NCBI Taxonomy" id="660469"/>
    <lineage>
        <taxon>Eukaryota</taxon>
        <taxon>Fungi</taxon>
        <taxon>Dikarya</taxon>
        <taxon>Ascomycota</taxon>
        <taxon>Pezizomycotina</taxon>
        <taxon>Sordariomycetes</taxon>
        <taxon>Sordariomycetidae</taxon>
        <taxon>Diaporthales</taxon>
        <taxon>Cryphonectriaceae</taxon>
        <taxon>Cryphonectria-Endothia species complex</taxon>
        <taxon>Cryphonectria</taxon>
    </lineage>
</organism>
<feature type="non-terminal residue" evidence="2">
    <location>
        <position position="234"/>
    </location>
</feature>
<evidence type="ECO:0000313" key="2">
    <source>
        <dbReference type="EMBL" id="KAF3761636.1"/>
    </source>
</evidence>
<evidence type="ECO:0000313" key="3">
    <source>
        <dbReference type="Proteomes" id="UP000803844"/>
    </source>
</evidence>
<feature type="transmembrane region" description="Helical" evidence="1">
    <location>
        <begin position="68"/>
        <end position="88"/>
    </location>
</feature>
<sequence length="234" mass="24745">MPALPLHLVSNSSLPLNSTTINGTAAETLQVVCAWPVSGQYGPGTRYLYYVLVAACVLGRGSEWLRDACLAAALLLPAVAALHGIVLATVHVDGAVDMDVYGAFQLCAIGVLAGPVTVRISKTYFNTPGRNLIFLWTGMILSGLLSLTVEFFRADPVSCRTDDFKYGENGTCGLTCSTDKGPYSPLRGGSQNNIYVIQAPDILGFGTATLLAAACCIPAILSLVSMWNKILKLN</sequence>
<name>A0A9P4XVL2_CRYP1</name>
<feature type="transmembrane region" description="Helical" evidence="1">
    <location>
        <begin position="132"/>
        <end position="152"/>
    </location>
</feature>
<keyword evidence="3" id="KW-1185">Reference proteome</keyword>
<feature type="transmembrane region" description="Helical" evidence="1">
    <location>
        <begin position="100"/>
        <end position="120"/>
    </location>
</feature>
<dbReference type="GeneID" id="63840907"/>
<accession>A0A9P4XVL2</accession>
<keyword evidence="1" id="KW-1133">Transmembrane helix</keyword>
<proteinExistence type="predicted"/>
<reference evidence="2" key="1">
    <citation type="journal article" date="2020" name="Phytopathology">
        <title>Genome sequence of the chestnut blight fungus Cryphonectria parasitica EP155: A fundamental resource for an archetypical invasive plant pathogen.</title>
        <authorList>
            <person name="Crouch J.A."/>
            <person name="Dawe A."/>
            <person name="Aerts A."/>
            <person name="Barry K."/>
            <person name="Churchill A.C.L."/>
            <person name="Grimwood J."/>
            <person name="Hillman B."/>
            <person name="Milgroom M.G."/>
            <person name="Pangilinan J."/>
            <person name="Smith M."/>
            <person name="Salamov A."/>
            <person name="Schmutz J."/>
            <person name="Yadav J."/>
            <person name="Grigoriev I.V."/>
            <person name="Nuss D."/>
        </authorList>
    </citation>
    <scope>NUCLEOTIDE SEQUENCE</scope>
    <source>
        <strain evidence="2">EP155</strain>
    </source>
</reference>
<dbReference type="AlphaFoldDB" id="A0A9P4XVL2"/>
<feature type="transmembrane region" description="Helical" evidence="1">
    <location>
        <begin position="202"/>
        <end position="224"/>
    </location>
</feature>
<dbReference type="OrthoDB" id="3021074at2759"/>
<dbReference type="Proteomes" id="UP000803844">
    <property type="component" value="Unassembled WGS sequence"/>
</dbReference>
<dbReference type="RefSeq" id="XP_040772615.1">
    <property type="nucleotide sequence ID" value="XM_040923778.1"/>
</dbReference>
<gene>
    <name evidence="2" type="ORF">M406DRAFT_357810</name>
</gene>
<dbReference type="EMBL" id="MU032351">
    <property type="protein sequence ID" value="KAF3761636.1"/>
    <property type="molecule type" value="Genomic_DNA"/>
</dbReference>